<protein>
    <submittedName>
        <fullName evidence="1">Uncharacterized protein</fullName>
    </submittedName>
</protein>
<dbReference type="AlphaFoldDB" id="A0A101PT23"/>
<proteinExistence type="predicted"/>
<dbReference type="EMBL" id="LMWP01000050">
    <property type="protein sequence ID" value="KUN17177.1"/>
    <property type="molecule type" value="Genomic_DNA"/>
</dbReference>
<evidence type="ECO:0000313" key="1">
    <source>
        <dbReference type="EMBL" id="KUN17177.1"/>
    </source>
</evidence>
<evidence type="ECO:0000313" key="2">
    <source>
        <dbReference type="Proteomes" id="UP000053398"/>
    </source>
</evidence>
<reference evidence="1 2" key="1">
    <citation type="submission" date="2015-10" db="EMBL/GenBank/DDBJ databases">
        <title>Draft genome sequence of Streptomyces corchorusii DSM 40340, type strain for the species Streptomyces corchorusii.</title>
        <authorList>
            <person name="Ruckert C."/>
            <person name="Winkler A."/>
            <person name="Kalinowski J."/>
            <person name="Kampfer P."/>
            <person name="Glaeser S."/>
        </authorList>
    </citation>
    <scope>NUCLEOTIDE SEQUENCE [LARGE SCALE GENOMIC DNA]</scope>
    <source>
        <strain evidence="1 2">DSM 40340</strain>
    </source>
</reference>
<sequence>MTLVADFVLRRLREGGIERAHGCPCDGIHGLYDTKPDHQSVVALVGRRKRLSPGTQLTEAAGRLPGRPA</sequence>
<name>A0A101PT23_STRCK</name>
<keyword evidence="2" id="KW-1185">Reference proteome</keyword>
<dbReference type="Proteomes" id="UP000053398">
    <property type="component" value="Unassembled WGS sequence"/>
</dbReference>
<organism evidence="1 2">
    <name type="scientific">Streptomyces corchorusii</name>
    <name type="common">Streptomyces chibaensis</name>
    <dbReference type="NCBI Taxonomy" id="1903"/>
    <lineage>
        <taxon>Bacteria</taxon>
        <taxon>Bacillati</taxon>
        <taxon>Actinomycetota</taxon>
        <taxon>Actinomycetes</taxon>
        <taxon>Kitasatosporales</taxon>
        <taxon>Streptomycetaceae</taxon>
        <taxon>Streptomyces</taxon>
    </lineage>
</organism>
<accession>A0A101PT23</accession>
<comment type="caution">
    <text evidence="1">The sequence shown here is derived from an EMBL/GenBank/DDBJ whole genome shotgun (WGS) entry which is preliminary data.</text>
</comment>
<gene>
    <name evidence="1" type="ORF">AQJ11_38595</name>
</gene>